<reference evidence="1 2" key="1">
    <citation type="submission" date="2020-04" db="EMBL/GenBank/DDBJ databases">
        <title>Novel species.</title>
        <authorList>
            <person name="Teo W.F.A."/>
            <person name="Lipun K."/>
            <person name="Srisuk N."/>
            <person name="Duangmal K."/>
        </authorList>
    </citation>
    <scope>NUCLEOTIDE SEQUENCE [LARGE SCALE GENOMIC DNA]</scope>
    <source>
        <strain evidence="1 2">K13G38</strain>
    </source>
</reference>
<keyword evidence="2" id="KW-1185">Reference proteome</keyword>
<organism evidence="1 2">
    <name type="scientific">Amycolatopsis acididurans</name>
    <dbReference type="NCBI Taxonomy" id="2724524"/>
    <lineage>
        <taxon>Bacteria</taxon>
        <taxon>Bacillati</taxon>
        <taxon>Actinomycetota</taxon>
        <taxon>Actinomycetes</taxon>
        <taxon>Pseudonocardiales</taxon>
        <taxon>Pseudonocardiaceae</taxon>
        <taxon>Amycolatopsis</taxon>
    </lineage>
</organism>
<sequence>MPGVTLVGMELTGRDFDRIPRGNVRVPTVEFARLWLAAERLYERDRTWANFGVVQTCRWLATATVRPEGRAWYPADAPITRRFGSAYEEAIEEEALAAAKLLGRRPVPYWLTKRPGWLLAVHATFEWAWHRYGNPPIEVPAPAPARD</sequence>
<evidence type="ECO:0000313" key="2">
    <source>
        <dbReference type="Proteomes" id="UP000715441"/>
    </source>
</evidence>
<accession>A0ABX1J5C1</accession>
<dbReference type="RefSeq" id="WP_168517492.1">
    <property type="nucleotide sequence ID" value="NZ_JAAXLS010000012.1"/>
</dbReference>
<evidence type="ECO:0000313" key="1">
    <source>
        <dbReference type="EMBL" id="NKQ54992.1"/>
    </source>
</evidence>
<dbReference type="Proteomes" id="UP000715441">
    <property type="component" value="Unassembled WGS sequence"/>
</dbReference>
<name>A0ABX1J5C1_9PSEU</name>
<proteinExistence type="predicted"/>
<comment type="caution">
    <text evidence="1">The sequence shown here is derived from an EMBL/GenBank/DDBJ whole genome shotgun (WGS) entry which is preliminary data.</text>
</comment>
<dbReference type="EMBL" id="JAAXLS010000012">
    <property type="protein sequence ID" value="NKQ54992.1"/>
    <property type="molecule type" value="Genomic_DNA"/>
</dbReference>
<gene>
    <name evidence="1" type="ORF">HFP15_19090</name>
</gene>
<protein>
    <submittedName>
        <fullName evidence="1">Uncharacterized protein</fullName>
    </submittedName>
</protein>